<dbReference type="PANTHER" id="PTHR11102:SF160">
    <property type="entry name" value="ERAD-ASSOCIATED E3 UBIQUITIN-PROTEIN LIGASE COMPONENT HRD3"/>
    <property type="match status" value="1"/>
</dbReference>
<dbReference type="AlphaFoldDB" id="A0A139A0T2"/>
<dbReference type="PANTHER" id="PTHR11102">
    <property type="entry name" value="SEL-1-LIKE PROTEIN"/>
    <property type="match status" value="1"/>
</dbReference>
<dbReference type="OrthoDB" id="442451at2759"/>
<proteinExistence type="inferred from homology"/>
<dbReference type="InterPro" id="IPR011990">
    <property type="entry name" value="TPR-like_helical_dom_sf"/>
</dbReference>
<accession>A0A139A0T2</accession>
<organism evidence="2 3">
    <name type="scientific">Gonapodya prolifera (strain JEL478)</name>
    <name type="common">Monoblepharis prolifera</name>
    <dbReference type="NCBI Taxonomy" id="1344416"/>
    <lineage>
        <taxon>Eukaryota</taxon>
        <taxon>Fungi</taxon>
        <taxon>Fungi incertae sedis</taxon>
        <taxon>Chytridiomycota</taxon>
        <taxon>Chytridiomycota incertae sedis</taxon>
        <taxon>Monoblepharidomycetes</taxon>
        <taxon>Monoblepharidales</taxon>
        <taxon>Gonapodyaceae</taxon>
        <taxon>Gonapodya</taxon>
    </lineage>
</organism>
<gene>
    <name evidence="2" type="ORF">M427DRAFT_62345</name>
</gene>
<evidence type="ECO:0000313" key="2">
    <source>
        <dbReference type="EMBL" id="KXS10371.1"/>
    </source>
</evidence>
<dbReference type="InterPro" id="IPR050767">
    <property type="entry name" value="Sel1_AlgK"/>
</dbReference>
<evidence type="ECO:0000256" key="1">
    <source>
        <dbReference type="ARBA" id="ARBA00038101"/>
    </source>
</evidence>
<dbReference type="Proteomes" id="UP000070544">
    <property type="component" value="Unassembled WGS sequence"/>
</dbReference>
<keyword evidence="3" id="KW-1185">Reference proteome</keyword>
<name>A0A139A0T2_GONPJ</name>
<comment type="similarity">
    <text evidence="1">Belongs to the sel-1 family.</text>
</comment>
<dbReference type="EMBL" id="KQ965827">
    <property type="protein sequence ID" value="KXS10371.1"/>
    <property type="molecule type" value="Genomic_DNA"/>
</dbReference>
<dbReference type="Pfam" id="PF08238">
    <property type="entry name" value="Sel1"/>
    <property type="match status" value="5"/>
</dbReference>
<dbReference type="Gene3D" id="1.25.40.10">
    <property type="entry name" value="Tetratricopeptide repeat domain"/>
    <property type="match status" value="2"/>
</dbReference>
<protein>
    <submittedName>
        <fullName evidence="2">HCP-like protein</fullName>
    </submittedName>
</protein>
<dbReference type="SMART" id="SM00671">
    <property type="entry name" value="SEL1"/>
    <property type="match status" value="4"/>
</dbReference>
<evidence type="ECO:0000313" key="3">
    <source>
        <dbReference type="Proteomes" id="UP000070544"/>
    </source>
</evidence>
<sequence>MGWMHDQGLSGLEKSRSLAMEWWTKAAQSEYANSQYALEYAYGEGLGNYKEAVKWYGLAADQGLLSAQVNLGICFDHGRGCQWTRPNPPTGSESRRREEILSPKRISVYRNVFGEGVAQDYGEAAKWWRLSAAQGNTETERALGLCYINGKGAPLDFAEATKWFTKAAEKGHSAVQWNLAQLLLPRHRG</sequence>
<dbReference type="STRING" id="1344416.A0A139A0T2"/>
<dbReference type="SUPFAM" id="SSF81901">
    <property type="entry name" value="HCP-like"/>
    <property type="match status" value="2"/>
</dbReference>
<dbReference type="InterPro" id="IPR006597">
    <property type="entry name" value="Sel1-like"/>
</dbReference>
<reference evidence="2 3" key="1">
    <citation type="journal article" date="2015" name="Genome Biol. Evol.">
        <title>Phylogenomic analyses indicate that early fungi evolved digesting cell walls of algal ancestors of land plants.</title>
        <authorList>
            <person name="Chang Y."/>
            <person name="Wang S."/>
            <person name="Sekimoto S."/>
            <person name="Aerts A.L."/>
            <person name="Choi C."/>
            <person name="Clum A."/>
            <person name="LaButti K.M."/>
            <person name="Lindquist E.A."/>
            <person name="Yee Ngan C."/>
            <person name="Ohm R.A."/>
            <person name="Salamov A.A."/>
            <person name="Grigoriev I.V."/>
            <person name="Spatafora J.W."/>
            <person name="Berbee M.L."/>
        </authorList>
    </citation>
    <scope>NUCLEOTIDE SEQUENCE [LARGE SCALE GENOMIC DNA]</scope>
    <source>
        <strain evidence="2 3">JEL478</strain>
    </source>
</reference>